<gene>
    <name evidence="2" type="ORF">CWE24_02080</name>
</gene>
<sequence length="267" mass="30674">MKKKQDLHKFQEYFDNYILSPDYEIKRIDQVPVGLVALDLFQTTGENKYYDFSKKVFQYVESLMDEDGLLSYRQGQTVLYYDAIGLTVPFLTKYSQVVNDRALEIAQQQIQYYVDYGLSEEGYVPSHAIDKTTKIPLGSSNWGRGIGWYLLGLSSYYKETGEFEKEYRGLLNTLKSLRNEQGLWGQFPGSKDKFDASASLMYIYAELQNDPDSYCKSELMRLLRIFISVEGEVLETSGDTYSANYYSSTFGKSELSQGLLLSIISQL</sequence>
<dbReference type="GO" id="GO:0005975">
    <property type="term" value="P:carbohydrate metabolic process"/>
    <property type="evidence" value="ECO:0007669"/>
    <property type="project" value="InterPro"/>
</dbReference>
<evidence type="ECO:0008006" key="4">
    <source>
        <dbReference type="Google" id="ProtNLM"/>
    </source>
</evidence>
<comment type="caution">
    <text evidence="2">The sequence shown here is derived from an EMBL/GenBank/DDBJ whole genome shotgun (WGS) entry which is preliminary data.</text>
</comment>
<accession>A0A432XKU8</accession>
<dbReference type="RefSeq" id="WP_092837223.1">
    <property type="nucleotide sequence ID" value="NZ_FPCF01000001.1"/>
</dbReference>
<dbReference type="InterPro" id="IPR010905">
    <property type="entry name" value="Glyco_hydro_88"/>
</dbReference>
<reference evidence="3" key="1">
    <citation type="journal article" date="2018" name="Front. Microbiol.">
        <title>Genome-Based Analysis Reveals the Taxonomy and Diversity of the Family Idiomarinaceae.</title>
        <authorList>
            <person name="Liu Y."/>
            <person name="Lai Q."/>
            <person name="Shao Z."/>
        </authorList>
    </citation>
    <scope>NUCLEOTIDE SEQUENCE [LARGE SCALE GENOMIC DNA]</scope>
    <source>
        <strain evidence="3">908033</strain>
    </source>
</reference>
<evidence type="ECO:0000313" key="2">
    <source>
        <dbReference type="EMBL" id="RUO49316.1"/>
    </source>
</evidence>
<dbReference type="InterPro" id="IPR008928">
    <property type="entry name" value="6-hairpin_glycosidase_sf"/>
</dbReference>
<dbReference type="SUPFAM" id="SSF48208">
    <property type="entry name" value="Six-hairpin glycosidases"/>
    <property type="match status" value="1"/>
</dbReference>
<dbReference type="PANTHER" id="PTHR33886:SF8">
    <property type="entry name" value="UNSATURATED RHAMNOGALACTURONAN HYDROLASE (EUROFUNG)"/>
    <property type="match status" value="1"/>
</dbReference>
<evidence type="ECO:0000256" key="1">
    <source>
        <dbReference type="ARBA" id="ARBA00022801"/>
    </source>
</evidence>
<organism evidence="2 3">
    <name type="scientific">Pseudidiomarina donghaiensis</name>
    <dbReference type="NCBI Taxonomy" id="519452"/>
    <lineage>
        <taxon>Bacteria</taxon>
        <taxon>Pseudomonadati</taxon>
        <taxon>Pseudomonadota</taxon>
        <taxon>Gammaproteobacteria</taxon>
        <taxon>Alteromonadales</taxon>
        <taxon>Idiomarinaceae</taxon>
        <taxon>Pseudidiomarina</taxon>
    </lineage>
</organism>
<protein>
    <recommendedName>
        <fullName evidence="4">Glucuronyl hydrolase</fullName>
    </recommendedName>
</protein>
<dbReference type="Proteomes" id="UP000286985">
    <property type="component" value="Unassembled WGS sequence"/>
</dbReference>
<proteinExistence type="predicted"/>
<name>A0A432XKU8_9GAMM</name>
<dbReference type="InterPro" id="IPR052043">
    <property type="entry name" value="PolySaccharide_Degr_Enz"/>
</dbReference>
<dbReference type="Pfam" id="PF07470">
    <property type="entry name" value="Glyco_hydro_88"/>
    <property type="match status" value="1"/>
</dbReference>
<dbReference type="Gene3D" id="1.50.10.10">
    <property type="match status" value="1"/>
</dbReference>
<dbReference type="PANTHER" id="PTHR33886">
    <property type="entry name" value="UNSATURATED RHAMNOGALACTURONAN HYDROLASE (EUROFUNG)"/>
    <property type="match status" value="1"/>
</dbReference>
<dbReference type="STRING" id="519452.SAMN04488139_0551"/>
<dbReference type="OrthoDB" id="6381507at2"/>
<dbReference type="GO" id="GO:0016787">
    <property type="term" value="F:hydrolase activity"/>
    <property type="evidence" value="ECO:0007669"/>
    <property type="project" value="UniProtKB-KW"/>
</dbReference>
<evidence type="ECO:0000313" key="3">
    <source>
        <dbReference type="Proteomes" id="UP000286985"/>
    </source>
</evidence>
<dbReference type="EMBL" id="PIPU01000001">
    <property type="protein sequence ID" value="RUO49316.1"/>
    <property type="molecule type" value="Genomic_DNA"/>
</dbReference>
<dbReference type="InterPro" id="IPR012341">
    <property type="entry name" value="6hp_glycosidase-like_sf"/>
</dbReference>
<dbReference type="AlphaFoldDB" id="A0A432XKU8"/>
<keyword evidence="1" id="KW-0378">Hydrolase</keyword>
<keyword evidence="3" id="KW-1185">Reference proteome</keyword>